<gene>
    <name evidence="2" type="ORF">key_135</name>
</gene>
<keyword evidence="3" id="KW-1185">Reference proteome</keyword>
<keyword evidence="1" id="KW-1133">Transmembrane helix</keyword>
<feature type="transmembrane region" description="Helical" evidence="1">
    <location>
        <begin position="29"/>
        <end position="52"/>
    </location>
</feature>
<evidence type="ECO:0000256" key="1">
    <source>
        <dbReference type="SAM" id="Phobius"/>
    </source>
</evidence>
<evidence type="ECO:0000313" key="3">
    <source>
        <dbReference type="Proteomes" id="UP001215551"/>
    </source>
</evidence>
<dbReference type="Proteomes" id="UP001215551">
    <property type="component" value="Segment"/>
</dbReference>
<dbReference type="EMBL" id="MZ616364">
    <property type="protein sequence ID" value="QYC51626.1"/>
    <property type="molecule type" value="Genomic_DNA"/>
</dbReference>
<evidence type="ECO:0000313" key="2">
    <source>
        <dbReference type="EMBL" id="QYC51626.1"/>
    </source>
</evidence>
<proteinExistence type="predicted"/>
<reference evidence="3" key="1">
    <citation type="journal article" date="2023" name="Virus Res">
        <title>Broad-host-range lytic Erwinia phage Key with exopolysaccharide degrading activity.</title>
        <authorList>
            <person name="Zlatohurska M."/>
            <person name="Gorb T."/>
            <person name="Romaniuk L."/>
            <person name="Shenderovska N."/>
            <person name="Faidiuk Y."/>
            <person name="Zhuminska G."/>
            <person name="Hubar Y."/>
            <person name="Hubar O."/>
            <person name="Kropinski A.M."/>
            <person name="Kushkina A."/>
            <person name="Tovkach F."/>
        </authorList>
    </citation>
    <scope>NUCLEOTIDE SEQUENCE [LARGE SCALE GENOMIC DNA]</scope>
</reference>
<sequence>MSIFIFAVCLLHLFIGLWATKRSNSRWTLKVVFGKFLLASVITLLTTADVFLGGAKFPQLQVEVSSAIAIAQRELMTRV</sequence>
<name>A0AAE8BE69_9CAUD</name>
<accession>A0AAE8BE69</accession>
<organism evidence="2 3">
    <name type="scientific">Erwinia phage KEY</name>
    <dbReference type="NCBI Taxonomy" id="2821255"/>
    <lineage>
        <taxon>Viruses</taxon>
        <taxon>Duplodnaviria</taxon>
        <taxon>Heunggongvirae</taxon>
        <taxon>Uroviricota</taxon>
        <taxon>Caudoviricetes</taxon>
        <taxon>Demerecviridae</taxon>
        <taxon>Keyvirus</taxon>
        <taxon>Keyvirus key</taxon>
    </lineage>
</organism>
<keyword evidence="1" id="KW-0472">Membrane</keyword>
<protein>
    <submittedName>
        <fullName evidence="2">Uncharacterized protein</fullName>
    </submittedName>
</protein>
<keyword evidence="1" id="KW-0812">Transmembrane</keyword>